<reference evidence="1" key="1">
    <citation type="submission" date="2021-02" db="EMBL/GenBank/DDBJ databases">
        <authorList>
            <person name="Han P."/>
        </authorList>
    </citation>
    <scope>NUCLEOTIDE SEQUENCE</scope>
    <source>
        <strain evidence="1">Candidatus Nitrosotenuis uzonensis 5A</strain>
    </source>
</reference>
<sequence length="50" mass="5906">MKSVWVFTSGAFSDDFHHSRPTRLGYDPTTKKNWDLDLFYLLLVVLIFLN</sequence>
<dbReference type="Proteomes" id="UP000655759">
    <property type="component" value="Unassembled WGS sequence"/>
</dbReference>
<gene>
    <name evidence="1" type="ORF">NUZ5A_50366</name>
</gene>
<comment type="caution">
    <text evidence="1">The sequence shown here is derived from an EMBL/GenBank/DDBJ whole genome shotgun (WGS) entry which is preliminary data.</text>
</comment>
<name>A0A812F0C9_9ARCH</name>
<accession>A0A812F0C9</accession>
<evidence type="ECO:0000313" key="1">
    <source>
        <dbReference type="EMBL" id="CAE6495080.1"/>
    </source>
</evidence>
<proteinExistence type="predicted"/>
<dbReference type="EMBL" id="CAJNAQ010000005">
    <property type="protein sequence ID" value="CAE6495080.1"/>
    <property type="molecule type" value="Genomic_DNA"/>
</dbReference>
<dbReference type="AlphaFoldDB" id="A0A812F0C9"/>
<organism evidence="1 2">
    <name type="scientific">Candidatus Nitrosotenuis uzonensis</name>
    <dbReference type="NCBI Taxonomy" id="1407055"/>
    <lineage>
        <taxon>Archaea</taxon>
        <taxon>Nitrososphaerota</taxon>
        <taxon>Candidatus Nitrosotenuis</taxon>
    </lineage>
</organism>
<evidence type="ECO:0000313" key="2">
    <source>
        <dbReference type="Proteomes" id="UP000655759"/>
    </source>
</evidence>
<protein>
    <submittedName>
        <fullName evidence="1">Uncharacterized protein</fullName>
    </submittedName>
</protein>